<gene>
    <name evidence="2" type="ORF">Bathy01g03200</name>
</gene>
<sequence>MSALTHALDDHLNHQRRNNTNGGGESTARKNGRNSSDSTSTSSPEFSPEVTLRDGNKTHGSGSAIALLRATVWEEAQKRGENFGGRSEDDEEEEGGQRRGRGGGPMIDAKTRAILETENAEQMFVGRRSMEIEQVASFGNIQIAPAVSGPQTQAFSGISSRPREVPRVRRVTVYDDMNEDSNDASSPGRKRRGASTSYLAIEADLLSRSDENVGMFCSSPNRKNFTSAPFAAVFAAGRTSTGVGSPLGQPSSPKSTSKGFYSAPFATVYGSPNAPSSPASKMNSSLHF</sequence>
<feature type="compositionally biased region" description="Low complexity" evidence="1">
    <location>
        <begin position="35"/>
        <end position="49"/>
    </location>
</feature>
<protein>
    <submittedName>
        <fullName evidence="2">Uncharacterized protein</fullName>
    </submittedName>
</protein>
<feature type="compositionally biased region" description="Polar residues" evidence="1">
    <location>
        <begin position="273"/>
        <end position="288"/>
    </location>
</feature>
<name>K8EPE6_9CHLO</name>
<reference evidence="2 3" key="1">
    <citation type="submission" date="2011-10" db="EMBL/GenBank/DDBJ databases">
        <authorList>
            <person name="Genoscope - CEA"/>
        </authorList>
    </citation>
    <scope>NUCLEOTIDE SEQUENCE [LARGE SCALE GENOMIC DNA]</scope>
    <source>
        <strain evidence="2 3">RCC 1105</strain>
    </source>
</reference>
<feature type="region of interest" description="Disordered" evidence="1">
    <location>
        <begin position="269"/>
        <end position="288"/>
    </location>
</feature>
<dbReference type="Proteomes" id="UP000198341">
    <property type="component" value="Chromosome 1"/>
</dbReference>
<organism evidence="2 3">
    <name type="scientific">Bathycoccus prasinos</name>
    <dbReference type="NCBI Taxonomy" id="41875"/>
    <lineage>
        <taxon>Eukaryota</taxon>
        <taxon>Viridiplantae</taxon>
        <taxon>Chlorophyta</taxon>
        <taxon>Mamiellophyceae</taxon>
        <taxon>Mamiellales</taxon>
        <taxon>Bathycoccaceae</taxon>
        <taxon>Bathycoccus</taxon>
    </lineage>
</organism>
<dbReference type="EMBL" id="FO082278">
    <property type="protein sequence ID" value="CCO14320.1"/>
    <property type="molecule type" value="Genomic_DNA"/>
</dbReference>
<dbReference type="AlphaFoldDB" id="K8EPE6"/>
<feature type="region of interest" description="Disordered" evidence="1">
    <location>
        <begin position="174"/>
        <end position="194"/>
    </location>
</feature>
<evidence type="ECO:0000313" key="2">
    <source>
        <dbReference type="EMBL" id="CCO14320.1"/>
    </source>
</evidence>
<proteinExistence type="predicted"/>
<feature type="region of interest" description="Disordered" evidence="1">
    <location>
        <begin position="80"/>
        <end position="108"/>
    </location>
</feature>
<accession>K8EPE6</accession>
<dbReference type="KEGG" id="bpg:Bathy01g03200"/>
<evidence type="ECO:0000313" key="3">
    <source>
        <dbReference type="Proteomes" id="UP000198341"/>
    </source>
</evidence>
<dbReference type="RefSeq" id="XP_007515441.1">
    <property type="nucleotide sequence ID" value="XM_007515379.1"/>
</dbReference>
<evidence type="ECO:0000256" key="1">
    <source>
        <dbReference type="SAM" id="MobiDB-lite"/>
    </source>
</evidence>
<feature type="region of interest" description="Disordered" evidence="1">
    <location>
        <begin position="1"/>
        <end position="62"/>
    </location>
</feature>
<keyword evidence="3" id="KW-1185">Reference proteome</keyword>
<dbReference type="GeneID" id="19018055"/>